<reference evidence="1 2" key="1">
    <citation type="submission" date="2017-01" db="EMBL/GenBank/DDBJ databases">
        <authorList>
            <person name="Mah S.A."/>
            <person name="Swanson W.J."/>
            <person name="Moy G.W."/>
            <person name="Vacquier V.D."/>
        </authorList>
    </citation>
    <scope>NUCLEOTIDE SEQUENCE [LARGE SCALE GENOMIC DNA]</scope>
    <source>
        <strain evidence="1 2">DCY110</strain>
    </source>
</reference>
<evidence type="ECO:0000313" key="1">
    <source>
        <dbReference type="EMBL" id="APW39551.1"/>
    </source>
</evidence>
<proteinExistence type="predicted"/>
<sequence length="105" mass="11616">MNAVLVTIEPKIDIDGRTSAARHAPECACNVGHGLDFFKRCICWTCGIEFAFEVSDRNMQSRVVPKIERFGRFFVDLFLGCKSSAAIFSTEESDVFDFLGPSSGV</sequence>
<name>A0A1P8K0S7_9BURK</name>
<dbReference type="KEGG" id="rhy:RD110_21965"/>
<organism evidence="1 2">
    <name type="scientific">Rhodoferax koreensis</name>
    <dbReference type="NCBI Taxonomy" id="1842727"/>
    <lineage>
        <taxon>Bacteria</taxon>
        <taxon>Pseudomonadati</taxon>
        <taxon>Pseudomonadota</taxon>
        <taxon>Betaproteobacteria</taxon>
        <taxon>Burkholderiales</taxon>
        <taxon>Comamonadaceae</taxon>
        <taxon>Rhodoferax</taxon>
    </lineage>
</organism>
<keyword evidence="2" id="KW-1185">Reference proteome</keyword>
<dbReference type="EMBL" id="CP019236">
    <property type="protein sequence ID" value="APW39551.1"/>
    <property type="molecule type" value="Genomic_DNA"/>
</dbReference>
<gene>
    <name evidence="1" type="ORF">RD110_21965</name>
</gene>
<protein>
    <submittedName>
        <fullName evidence="1">Uncharacterized protein</fullName>
    </submittedName>
</protein>
<dbReference type="AlphaFoldDB" id="A0A1P8K0S7"/>
<accession>A0A1P8K0S7</accession>
<dbReference type="Proteomes" id="UP000186609">
    <property type="component" value="Chromosome"/>
</dbReference>
<evidence type="ECO:0000313" key="2">
    <source>
        <dbReference type="Proteomes" id="UP000186609"/>
    </source>
</evidence>